<dbReference type="OrthoDB" id="359931at2"/>
<accession>A0A098EPU6</accession>
<dbReference type="STRING" id="1499687.BN1080_02827"/>
<dbReference type="Proteomes" id="UP000043699">
    <property type="component" value="Unassembled WGS sequence"/>
</dbReference>
<dbReference type="InterPro" id="IPR025324">
    <property type="entry name" value="DUF4230"/>
</dbReference>
<dbReference type="EMBL" id="CCXS01000001">
    <property type="protein sequence ID" value="CEG23820.1"/>
    <property type="molecule type" value="Genomic_DNA"/>
</dbReference>
<reference evidence="1 2" key="1">
    <citation type="submission" date="2014-09" db="EMBL/GenBank/DDBJ databases">
        <authorList>
            <person name="Urmite Genomes Urmite Genomes"/>
        </authorList>
    </citation>
    <scope>NUCLEOTIDE SEQUENCE [LARGE SCALE GENOMIC DNA]</scope>
    <source>
        <strain evidence="1 2">ES2</strain>
    </source>
</reference>
<evidence type="ECO:0008006" key="3">
    <source>
        <dbReference type="Google" id="ProtNLM"/>
    </source>
</evidence>
<dbReference type="AlphaFoldDB" id="A0A098EPU6"/>
<protein>
    <recommendedName>
        <fullName evidence="3">DUF4230 domain-containing protein</fullName>
    </recommendedName>
</protein>
<dbReference type="Pfam" id="PF14014">
    <property type="entry name" value="DUF4230"/>
    <property type="match status" value="1"/>
</dbReference>
<evidence type="ECO:0000313" key="2">
    <source>
        <dbReference type="Proteomes" id="UP000043699"/>
    </source>
</evidence>
<evidence type="ECO:0000313" key="1">
    <source>
        <dbReference type="EMBL" id="CEG23820.1"/>
    </source>
</evidence>
<sequence length="197" mass="22492">MKKRLVGVFISMLLLVIVGLVFFIQFKPAGSTSSQSSHTSLLQERVVEISELATLEYEYSKAMINRDDKKIPLTDIRFAETIKLVEYKGYLKAGSDLSKVEITDDEEANQVTVKVPKAKILDNVVELKDMKIEDVKGNIFSDPPTQKIIDDIYAESKKFEEEKIGQGFLKEADERTEKVLKSFLKVDEEDEIIIEFY</sequence>
<keyword evidence="2" id="KW-1185">Reference proteome</keyword>
<proteinExistence type="predicted"/>
<organism evidence="1 2">
    <name type="scientific">Planococcus massiliensis</name>
    <dbReference type="NCBI Taxonomy" id="1499687"/>
    <lineage>
        <taxon>Bacteria</taxon>
        <taxon>Bacillati</taxon>
        <taxon>Bacillota</taxon>
        <taxon>Bacilli</taxon>
        <taxon>Bacillales</taxon>
        <taxon>Caryophanaceae</taxon>
        <taxon>Planococcus</taxon>
    </lineage>
</organism>
<gene>
    <name evidence="1" type="ORF">BN1080_02827</name>
</gene>
<dbReference type="RefSeq" id="WP_052652801.1">
    <property type="nucleotide sequence ID" value="NZ_CCXS01000001.1"/>
</dbReference>
<name>A0A098EPU6_9BACL</name>